<dbReference type="InterPro" id="IPR028082">
    <property type="entry name" value="Peripla_BP_I"/>
</dbReference>
<dbReference type="CDD" id="cd01392">
    <property type="entry name" value="HTH_LacI"/>
    <property type="match status" value="1"/>
</dbReference>
<dbReference type="GO" id="GO:0003700">
    <property type="term" value="F:DNA-binding transcription factor activity"/>
    <property type="evidence" value="ECO:0007669"/>
    <property type="project" value="TreeGrafter"/>
</dbReference>
<proteinExistence type="predicted"/>
<evidence type="ECO:0000259" key="5">
    <source>
        <dbReference type="PROSITE" id="PS50932"/>
    </source>
</evidence>
<keyword evidence="1" id="KW-0678">Repressor</keyword>
<dbReference type="PROSITE" id="PS50932">
    <property type="entry name" value="HTH_LACI_2"/>
    <property type="match status" value="1"/>
</dbReference>
<evidence type="ECO:0000256" key="3">
    <source>
        <dbReference type="ARBA" id="ARBA00023125"/>
    </source>
</evidence>
<sequence>MAPNRPTINDVAALAGVSKSLVSLAMRGSERVSPESRAAILAAAQELGYRANATARSLADRRSHTIGVVVQDLLNPIYAEIIDGVQGEVRVHGYHTMLVTGNENAVVERGEIEKLLEFQVEGLLLIGHRMPAGALDAIAGDCPAVIISRAERGIAGLDSISNDDVAGARMAVDHLVSLGHRAIAHVTGGDNEVAKLRRSGYEESMTEHGLAEHIACYEGAFTDEGGYRGAVSAFEANRDHTALFVANDLAAVGALAAAADRGLAVPADISIVGYDGMALAGLRSLSITTIAQPLARIGTEAAAMLFQRIDDPARTPAYIGVEPRLIVRNSSGPFIARR</sequence>
<evidence type="ECO:0000256" key="1">
    <source>
        <dbReference type="ARBA" id="ARBA00022491"/>
    </source>
</evidence>
<dbReference type="SMART" id="SM00354">
    <property type="entry name" value="HTH_LACI"/>
    <property type="match status" value="1"/>
</dbReference>
<dbReference type="InterPro" id="IPR010982">
    <property type="entry name" value="Lambda_DNA-bd_dom_sf"/>
</dbReference>
<dbReference type="EMBL" id="CAFBLS010000209">
    <property type="protein sequence ID" value="CAB4883273.1"/>
    <property type="molecule type" value="Genomic_DNA"/>
</dbReference>
<dbReference type="Gene3D" id="1.10.260.40">
    <property type="entry name" value="lambda repressor-like DNA-binding domains"/>
    <property type="match status" value="1"/>
</dbReference>
<gene>
    <name evidence="6" type="ORF">UFOPK3402_01506</name>
</gene>
<dbReference type="Pfam" id="PF13377">
    <property type="entry name" value="Peripla_BP_3"/>
    <property type="match status" value="1"/>
</dbReference>
<dbReference type="SUPFAM" id="SSF47413">
    <property type="entry name" value="lambda repressor-like DNA-binding domains"/>
    <property type="match status" value="1"/>
</dbReference>
<keyword evidence="4" id="KW-0804">Transcription</keyword>
<reference evidence="6" key="1">
    <citation type="submission" date="2020-05" db="EMBL/GenBank/DDBJ databases">
        <authorList>
            <person name="Chiriac C."/>
            <person name="Salcher M."/>
            <person name="Ghai R."/>
            <person name="Kavagutti S V."/>
        </authorList>
    </citation>
    <scope>NUCLEOTIDE SEQUENCE</scope>
</reference>
<dbReference type="PANTHER" id="PTHR30146">
    <property type="entry name" value="LACI-RELATED TRANSCRIPTIONAL REPRESSOR"/>
    <property type="match status" value="1"/>
</dbReference>
<protein>
    <submittedName>
        <fullName evidence="6">Unannotated protein</fullName>
    </submittedName>
</protein>
<dbReference type="Gene3D" id="3.40.50.2300">
    <property type="match status" value="2"/>
</dbReference>
<feature type="domain" description="HTH lacI-type" evidence="5">
    <location>
        <begin position="6"/>
        <end position="60"/>
    </location>
</feature>
<name>A0A6J7EV47_9ZZZZ</name>
<dbReference type="GO" id="GO:0000976">
    <property type="term" value="F:transcription cis-regulatory region binding"/>
    <property type="evidence" value="ECO:0007669"/>
    <property type="project" value="TreeGrafter"/>
</dbReference>
<dbReference type="InterPro" id="IPR046335">
    <property type="entry name" value="LacI/GalR-like_sensor"/>
</dbReference>
<evidence type="ECO:0000256" key="2">
    <source>
        <dbReference type="ARBA" id="ARBA00023015"/>
    </source>
</evidence>
<dbReference type="Pfam" id="PF00356">
    <property type="entry name" value="LacI"/>
    <property type="match status" value="1"/>
</dbReference>
<evidence type="ECO:0000256" key="4">
    <source>
        <dbReference type="ARBA" id="ARBA00023163"/>
    </source>
</evidence>
<keyword evidence="3" id="KW-0238">DNA-binding</keyword>
<organism evidence="6">
    <name type="scientific">freshwater metagenome</name>
    <dbReference type="NCBI Taxonomy" id="449393"/>
    <lineage>
        <taxon>unclassified sequences</taxon>
        <taxon>metagenomes</taxon>
        <taxon>ecological metagenomes</taxon>
    </lineage>
</organism>
<dbReference type="InterPro" id="IPR000843">
    <property type="entry name" value="HTH_LacI"/>
</dbReference>
<accession>A0A6J7EV47</accession>
<dbReference type="SUPFAM" id="SSF53822">
    <property type="entry name" value="Periplasmic binding protein-like I"/>
    <property type="match status" value="1"/>
</dbReference>
<dbReference type="CDD" id="cd06267">
    <property type="entry name" value="PBP1_LacI_sugar_binding-like"/>
    <property type="match status" value="1"/>
</dbReference>
<keyword evidence="2" id="KW-0805">Transcription regulation</keyword>
<evidence type="ECO:0000313" key="6">
    <source>
        <dbReference type="EMBL" id="CAB4883273.1"/>
    </source>
</evidence>
<dbReference type="AlphaFoldDB" id="A0A6J7EV47"/>
<dbReference type="PANTHER" id="PTHR30146:SF148">
    <property type="entry name" value="HTH-TYPE TRANSCRIPTIONAL REPRESSOR PURR-RELATED"/>
    <property type="match status" value="1"/>
</dbReference>